<protein>
    <submittedName>
        <fullName evidence="1">G6555 protein</fullName>
    </submittedName>
</protein>
<dbReference type="EMBL" id="CAXHTA020000009">
    <property type="protein sequence ID" value="CAL5223952.1"/>
    <property type="molecule type" value="Genomic_DNA"/>
</dbReference>
<comment type="caution">
    <text evidence="1">The sequence shown here is derived from an EMBL/GenBank/DDBJ whole genome shotgun (WGS) entry which is preliminary data.</text>
</comment>
<name>A0ABP1G278_9CHLO</name>
<proteinExistence type="predicted"/>
<reference evidence="1 2" key="1">
    <citation type="submission" date="2024-06" db="EMBL/GenBank/DDBJ databases">
        <authorList>
            <person name="Kraege A."/>
            <person name="Thomma B."/>
        </authorList>
    </citation>
    <scope>NUCLEOTIDE SEQUENCE [LARGE SCALE GENOMIC DNA]</scope>
</reference>
<evidence type="ECO:0000313" key="2">
    <source>
        <dbReference type="Proteomes" id="UP001497392"/>
    </source>
</evidence>
<accession>A0ABP1G278</accession>
<evidence type="ECO:0000313" key="1">
    <source>
        <dbReference type="EMBL" id="CAL5223952.1"/>
    </source>
</evidence>
<keyword evidence="2" id="KW-1185">Reference proteome</keyword>
<dbReference type="Proteomes" id="UP001497392">
    <property type="component" value="Unassembled WGS sequence"/>
</dbReference>
<organism evidence="1 2">
    <name type="scientific">Coccomyxa viridis</name>
    <dbReference type="NCBI Taxonomy" id="1274662"/>
    <lineage>
        <taxon>Eukaryota</taxon>
        <taxon>Viridiplantae</taxon>
        <taxon>Chlorophyta</taxon>
        <taxon>core chlorophytes</taxon>
        <taxon>Trebouxiophyceae</taxon>
        <taxon>Trebouxiophyceae incertae sedis</taxon>
        <taxon>Coccomyxaceae</taxon>
        <taxon>Coccomyxa</taxon>
    </lineage>
</organism>
<sequence length="291" mass="32425">MSKPQESKAAGLPGPFADFFSPTQPDPVLFPRKALDQVFAVLLMRSAYEAVDDLNFIPMDRFQASFWKLRQSEYEPYLLQRSPLRTKQGDLTDPSYFDFISFAQMATVSREIPKGQQEFEEFCEDCDGRTKLVTRAPELRSNDSLPAAFERAAGERIYDGLRNGFRGQEFGAPAPLEPRTPIQDIAKNAQQILDIFTANGYALKASIQDVVPSRSCASTEWHGACPSAGTFRVRLEGPATLWGVAALKSRRAIANAYDAMTLDAYFRSCGCSASYSIRCSDTSIDEFWTIS</sequence>
<gene>
    <name evidence="1" type="primary">g6555</name>
    <name evidence="1" type="ORF">VP750_LOCUS5611</name>
</gene>